<evidence type="ECO:0000256" key="5">
    <source>
        <dbReference type="ARBA" id="ARBA00023004"/>
    </source>
</evidence>
<evidence type="ECO:0000259" key="7">
    <source>
        <dbReference type="PROSITE" id="PS51007"/>
    </source>
</evidence>
<evidence type="ECO:0000256" key="3">
    <source>
        <dbReference type="ARBA" id="ARBA00022723"/>
    </source>
</evidence>
<keyword evidence="3 6" id="KW-0479">Metal-binding</keyword>
<reference evidence="8 9" key="1">
    <citation type="submission" date="2021-08" db="EMBL/GenBank/DDBJ databases">
        <title>Draft genome sequence of Spirulina subsalsa with high tolerance to salinity and hype-accumulation of phycocyanin.</title>
        <authorList>
            <person name="Pei H."/>
            <person name="Jiang L."/>
        </authorList>
    </citation>
    <scope>NUCLEOTIDE SEQUENCE [LARGE SCALE GENOMIC DNA]</scope>
    <source>
        <strain evidence="8 9">FACHB-351</strain>
    </source>
</reference>
<evidence type="ECO:0000256" key="2">
    <source>
        <dbReference type="ARBA" id="ARBA00022617"/>
    </source>
</evidence>
<protein>
    <submittedName>
        <fullName evidence="8">Cytochrome c</fullName>
    </submittedName>
</protein>
<keyword evidence="2 6" id="KW-0349">Heme</keyword>
<keyword evidence="4" id="KW-0249">Electron transport</keyword>
<dbReference type="EMBL" id="JAIHOM010000132">
    <property type="protein sequence ID" value="MCW6038390.1"/>
    <property type="molecule type" value="Genomic_DNA"/>
</dbReference>
<keyword evidence="9" id="KW-1185">Reference proteome</keyword>
<dbReference type="PROSITE" id="PS51007">
    <property type="entry name" value="CYTC"/>
    <property type="match status" value="1"/>
</dbReference>
<evidence type="ECO:0000256" key="6">
    <source>
        <dbReference type="PROSITE-ProRule" id="PRU00433"/>
    </source>
</evidence>
<sequence length="110" mass="12195">MILLLLVIILLLLCSLVGVYLYRVSDPYIQNVLTIQGDPQRGHAIFEINCAGCHGVYGDGNVGPSLQHISKRRSDVVLIQQVISGETPPMPKFQPNPQDMADLLHYLKTL</sequence>
<accession>A0ABT3LA55</accession>
<organism evidence="8 9">
    <name type="scientific">Spirulina subsalsa FACHB-351</name>
    <dbReference type="NCBI Taxonomy" id="234711"/>
    <lineage>
        <taxon>Bacteria</taxon>
        <taxon>Bacillati</taxon>
        <taxon>Cyanobacteriota</taxon>
        <taxon>Cyanophyceae</taxon>
        <taxon>Spirulinales</taxon>
        <taxon>Spirulinaceae</taxon>
        <taxon>Spirulina</taxon>
    </lineage>
</organism>
<dbReference type="PANTHER" id="PTHR37823:SF1">
    <property type="entry name" value="CYTOCHROME C-553-LIKE"/>
    <property type="match status" value="1"/>
</dbReference>
<evidence type="ECO:0000313" key="9">
    <source>
        <dbReference type="Proteomes" id="UP001526426"/>
    </source>
</evidence>
<dbReference type="InterPro" id="IPR051811">
    <property type="entry name" value="Cytochrome_c550/c551-like"/>
</dbReference>
<keyword evidence="5 6" id="KW-0408">Iron</keyword>
<keyword evidence="1" id="KW-0813">Transport</keyword>
<dbReference type="InterPro" id="IPR036909">
    <property type="entry name" value="Cyt_c-like_dom_sf"/>
</dbReference>
<name>A0ABT3LA55_9CYAN</name>
<dbReference type="SUPFAM" id="SSF46626">
    <property type="entry name" value="Cytochrome c"/>
    <property type="match status" value="1"/>
</dbReference>
<feature type="domain" description="Cytochrome c" evidence="7">
    <location>
        <begin position="37"/>
        <end position="110"/>
    </location>
</feature>
<dbReference type="InterPro" id="IPR009056">
    <property type="entry name" value="Cyt_c-like_dom"/>
</dbReference>
<evidence type="ECO:0000256" key="4">
    <source>
        <dbReference type="ARBA" id="ARBA00022982"/>
    </source>
</evidence>
<dbReference type="Proteomes" id="UP001526426">
    <property type="component" value="Unassembled WGS sequence"/>
</dbReference>
<evidence type="ECO:0000313" key="8">
    <source>
        <dbReference type="EMBL" id="MCW6038390.1"/>
    </source>
</evidence>
<dbReference type="Gene3D" id="1.10.760.10">
    <property type="entry name" value="Cytochrome c-like domain"/>
    <property type="match status" value="1"/>
</dbReference>
<gene>
    <name evidence="8" type="ORF">K4A83_19230</name>
</gene>
<dbReference type="PANTHER" id="PTHR37823">
    <property type="entry name" value="CYTOCHROME C-553-LIKE"/>
    <property type="match status" value="1"/>
</dbReference>
<evidence type="ECO:0000256" key="1">
    <source>
        <dbReference type="ARBA" id="ARBA00022448"/>
    </source>
</evidence>
<dbReference type="Pfam" id="PF13442">
    <property type="entry name" value="Cytochrome_CBB3"/>
    <property type="match status" value="1"/>
</dbReference>
<proteinExistence type="predicted"/>
<comment type="caution">
    <text evidence="8">The sequence shown here is derived from an EMBL/GenBank/DDBJ whole genome shotgun (WGS) entry which is preliminary data.</text>
</comment>